<evidence type="ECO:0000313" key="4">
    <source>
        <dbReference type="Proteomes" id="UP000694553"/>
    </source>
</evidence>
<keyword evidence="1" id="KW-0175">Coiled coil</keyword>
<feature type="coiled-coil region" evidence="1">
    <location>
        <begin position="124"/>
        <end position="165"/>
    </location>
</feature>
<dbReference type="Proteomes" id="UP000694553">
    <property type="component" value="Unassembled WGS sequence"/>
</dbReference>
<reference evidence="4" key="1">
    <citation type="submission" date="2019-10" db="EMBL/GenBank/DDBJ databases">
        <title>Corvus moneduloides (New Caledonian crow) genome, bCorMon1, primary haplotype.</title>
        <authorList>
            <person name="Rutz C."/>
            <person name="Fungtammasan C."/>
            <person name="Mountcastle J."/>
            <person name="Formenti G."/>
            <person name="Chow W."/>
            <person name="Howe K."/>
            <person name="Steele M.P."/>
            <person name="Fernandes J."/>
            <person name="Gilbert M.T.P."/>
            <person name="Fedrigo O."/>
            <person name="Jarvis E.D."/>
            <person name="Gemmell N."/>
        </authorList>
    </citation>
    <scope>NUCLEOTIDE SEQUENCE [LARGE SCALE GENOMIC DNA]</scope>
</reference>
<protein>
    <submittedName>
        <fullName evidence="3">Uncharacterized protein</fullName>
    </submittedName>
</protein>
<dbReference type="AlphaFoldDB" id="A0A8U7NTC0"/>
<name>A0A8U7NTC0_CORMO</name>
<accession>A0A8U7NTC0</accession>
<evidence type="ECO:0000313" key="3">
    <source>
        <dbReference type="Ensembl" id="ENSCMUP00000030354.1"/>
    </source>
</evidence>
<dbReference type="InterPro" id="IPR043247">
    <property type="entry name" value="CCDC183"/>
</dbReference>
<organism evidence="3 4">
    <name type="scientific">Corvus moneduloides</name>
    <name type="common">New Caledonian crow</name>
    <dbReference type="NCBI Taxonomy" id="1196302"/>
    <lineage>
        <taxon>Eukaryota</taxon>
        <taxon>Metazoa</taxon>
        <taxon>Chordata</taxon>
        <taxon>Craniata</taxon>
        <taxon>Vertebrata</taxon>
        <taxon>Euteleostomi</taxon>
        <taxon>Archelosauria</taxon>
        <taxon>Archosauria</taxon>
        <taxon>Dinosauria</taxon>
        <taxon>Saurischia</taxon>
        <taxon>Theropoda</taxon>
        <taxon>Coelurosauria</taxon>
        <taxon>Aves</taxon>
        <taxon>Neognathae</taxon>
        <taxon>Neoaves</taxon>
        <taxon>Telluraves</taxon>
        <taxon>Australaves</taxon>
        <taxon>Passeriformes</taxon>
        <taxon>Corvoidea</taxon>
        <taxon>Corvidae</taxon>
        <taxon>Corvus</taxon>
    </lineage>
</organism>
<proteinExistence type="predicted"/>
<keyword evidence="4" id="KW-1185">Reference proteome</keyword>
<dbReference type="PANTHER" id="PTHR47115:SF1">
    <property type="entry name" value="COILED-COIL DOMAIN-CONTAINING PROTEIN 183"/>
    <property type="match status" value="1"/>
</dbReference>
<sequence>MTVMYHDELTARSNLKANDVLRKLMAEAGPQVRVEKHLRDQSLAEQRMQIESLRQQEESERQQRRQAVSMLSAEHELSSSETAVGAEAEAAVAKREREAFVTDKMEKAKSALQCSCLWDIPSSIQAQKKSLESLQQHIDECRERKKVLKKTLQELELKQAKLKFNQPISTIRCCWPRTVVPTRPPPLGGHVPGGTLTSVPLQPPSPHALGGSRAPGSGAGREPKASPGVPELPFSLPGTGSTASSMELGCSWGWGEPEQPLEQLWGVPAPLCSCVM</sequence>
<evidence type="ECO:0000256" key="1">
    <source>
        <dbReference type="SAM" id="Coils"/>
    </source>
</evidence>
<reference evidence="3" key="2">
    <citation type="submission" date="2025-08" db="UniProtKB">
        <authorList>
            <consortium name="Ensembl"/>
        </authorList>
    </citation>
    <scope>IDENTIFICATION</scope>
</reference>
<reference evidence="3" key="3">
    <citation type="submission" date="2025-09" db="UniProtKB">
        <authorList>
            <consortium name="Ensembl"/>
        </authorList>
    </citation>
    <scope>IDENTIFICATION</scope>
</reference>
<evidence type="ECO:0000256" key="2">
    <source>
        <dbReference type="SAM" id="MobiDB-lite"/>
    </source>
</evidence>
<dbReference type="PANTHER" id="PTHR47115">
    <property type="entry name" value="COILED-COIL DOMAIN-CONTAINING PROTEIN 183"/>
    <property type="match status" value="1"/>
</dbReference>
<dbReference type="Ensembl" id="ENSCMUT00000034517.1">
    <property type="protein sequence ID" value="ENSCMUP00000030354.1"/>
    <property type="gene ID" value="ENSCMUG00000018928.1"/>
</dbReference>
<feature type="region of interest" description="Disordered" evidence="2">
    <location>
        <begin position="185"/>
        <end position="240"/>
    </location>
</feature>